<keyword evidence="1" id="KW-1133">Transmembrane helix</keyword>
<proteinExistence type="predicted"/>
<reference evidence="2 3" key="1">
    <citation type="submission" date="2015-06" db="EMBL/GenBank/DDBJ databases">
        <title>Draft genome of the moderately acidophilic sulfate reducer Candidatus Desulfosporosinus acididurans strain M1.</title>
        <authorList>
            <person name="Poehlein A."/>
            <person name="Petzsch P."/>
            <person name="Johnson B.D."/>
            <person name="Schloemann M."/>
            <person name="Daniel R."/>
            <person name="Muehling M."/>
        </authorList>
    </citation>
    <scope>NUCLEOTIDE SEQUENCE [LARGE SCALE GENOMIC DNA]</scope>
    <source>
        <strain evidence="2 3">M1</strain>
    </source>
</reference>
<evidence type="ECO:0000313" key="2">
    <source>
        <dbReference type="EMBL" id="KLU65807.1"/>
    </source>
</evidence>
<protein>
    <submittedName>
        <fullName evidence="2">Uncharacterized protein</fullName>
    </submittedName>
</protein>
<dbReference type="AlphaFoldDB" id="A0A0J1FR80"/>
<dbReference type="RefSeq" id="WP_047810267.1">
    <property type="nucleotide sequence ID" value="NZ_LDZY01000007.1"/>
</dbReference>
<gene>
    <name evidence="2" type="ORF">DEAC_c24370</name>
</gene>
<dbReference type="EMBL" id="LDZY01000007">
    <property type="protein sequence ID" value="KLU65807.1"/>
    <property type="molecule type" value="Genomic_DNA"/>
</dbReference>
<comment type="caution">
    <text evidence="2">The sequence shown here is derived from an EMBL/GenBank/DDBJ whole genome shotgun (WGS) entry which is preliminary data.</text>
</comment>
<organism evidence="2 3">
    <name type="scientific">Desulfosporosinus acididurans</name>
    <dbReference type="NCBI Taxonomy" id="476652"/>
    <lineage>
        <taxon>Bacteria</taxon>
        <taxon>Bacillati</taxon>
        <taxon>Bacillota</taxon>
        <taxon>Clostridia</taxon>
        <taxon>Eubacteriales</taxon>
        <taxon>Desulfitobacteriaceae</taxon>
        <taxon>Desulfosporosinus</taxon>
    </lineage>
</organism>
<accession>A0A0J1FR80</accession>
<keyword evidence="1" id="KW-0472">Membrane</keyword>
<dbReference type="Proteomes" id="UP000036356">
    <property type="component" value="Unassembled WGS sequence"/>
</dbReference>
<feature type="transmembrane region" description="Helical" evidence="1">
    <location>
        <begin position="49"/>
        <end position="70"/>
    </location>
</feature>
<sequence length="87" mass="9935">MDKFIHKWERKRLKGPIKHVFLYCIAISVGGLFGGIIGTALGHGDVHKFLANSSFGVAFLFLWGLGLGVFNWKRNERKYKSLIERNQ</sequence>
<keyword evidence="3" id="KW-1185">Reference proteome</keyword>
<dbReference type="PATRIC" id="fig|476652.3.peg.2541"/>
<name>A0A0J1FR80_9FIRM</name>
<keyword evidence="1" id="KW-0812">Transmembrane</keyword>
<feature type="transmembrane region" description="Helical" evidence="1">
    <location>
        <begin position="20"/>
        <end position="43"/>
    </location>
</feature>
<evidence type="ECO:0000313" key="3">
    <source>
        <dbReference type="Proteomes" id="UP000036356"/>
    </source>
</evidence>
<evidence type="ECO:0000256" key="1">
    <source>
        <dbReference type="SAM" id="Phobius"/>
    </source>
</evidence>